<sequence length="285" mass="30947">MEGSHLEKFSSAVASIAVSSLIEELELTPKPGLVDQRNTGAHKDLTFQLMMASAESLKDTFKEMALVSYGRSPTQSLREEIAAIGRDGEKRMFEVTGGINTHKGAIWSIGLLVSAFSIGKGLFTTERILSTAGMLAGFPDRNCPKEDTNGKKVMKKFGVEGAKGEAQQGFPHIAYFSLPMLNSSRAKGLSEEKAQLNALFSLMAHLDDTCILYRGGTAGLSFTKEQAVYYLTSGDFNLLVKLDEEFIKHNLSPGGSADLLAATLFLDKVDNIGTLDEISKQHQFI</sequence>
<dbReference type="Proteomes" id="UP000648182">
    <property type="component" value="Unassembled WGS sequence"/>
</dbReference>
<dbReference type="NCBIfam" id="TIGR03132">
    <property type="entry name" value="malonate_mdcB"/>
    <property type="match status" value="1"/>
</dbReference>
<keyword evidence="7" id="KW-1185">Reference proteome</keyword>
<dbReference type="PANTHER" id="PTHR30201:SF2">
    <property type="entry name" value="2-(5''-TRIPHOSPHORIBOSYL)-3'-DEPHOSPHOCOENZYME-A SYNTHASE"/>
    <property type="match status" value="1"/>
</dbReference>
<evidence type="ECO:0000256" key="5">
    <source>
        <dbReference type="ARBA" id="ARBA00022840"/>
    </source>
</evidence>
<evidence type="ECO:0000256" key="3">
    <source>
        <dbReference type="ARBA" id="ARBA00022679"/>
    </source>
</evidence>
<evidence type="ECO:0000313" key="6">
    <source>
        <dbReference type="EMBL" id="MBD8005160.1"/>
    </source>
</evidence>
<keyword evidence="6" id="KW-0328">Glycosyltransferase</keyword>
<keyword evidence="4" id="KW-0547">Nucleotide-binding</keyword>
<evidence type="ECO:0000256" key="4">
    <source>
        <dbReference type="ARBA" id="ARBA00022741"/>
    </source>
</evidence>
<keyword evidence="3 6" id="KW-0808">Transferase</keyword>
<proteinExistence type="predicted"/>
<comment type="caution">
    <text evidence="6">The sequence shown here is derived from an EMBL/GenBank/DDBJ whole genome shotgun (WGS) entry which is preliminary data.</text>
</comment>
<reference evidence="6 7" key="1">
    <citation type="submission" date="2020-08" db="EMBL/GenBank/DDBJ databases">
        <title>A Genomic Blueprint of the Chicken Gut Microbiome.</title>
        <authorList>
            <person name="Gilroy R."/>
            <person name="Ravi A."/>
            <person name="Getino M."/>
            <person name="Pursley I."/>
            <person name="Horton D.L."/>
            <person name="Alikhan N.-F."/>
            <person name="Baker D."/>
            <person name="Gharbi K."/>
            <person name="Hall N."/>
            <person name="Watson M."/>
            <person name="Adriaenssens E.M."/>
            <person name="Foster-Nyarko E."/>
            <person name="Jarju S."/>
            <person name="Secka A."/>
            <person name="Antonio M."/>
            <person name="Oren A."/>
            <person name="Chaudhuri R."/>
            <person name="La Ragione R.M."/>
            <person name="Hildebrand F."/>
            <person name="Pallen M.J."/>
        </authorList>
    </citation>
    <scope>NUCLEOTIDE SEQUENCE [LARGE SCALE GENOMIC DNA]</scope>
    <source>
        <strain evidence="6 7">Sa1BUA2</strain>
    </source>
</reference>
<protein>
    <recommendedName>
        <fullName evidence="2">triphosphoribosyl-dephospho-CoA synthase</fullName>
        <ecNumber evidence="2">2.4.2.52</ecNumber>
    </recommendedName>
</protein>
<dbReference type="Pfam" id="PF01874">
    <property type="entry name" value="CitG"/>
    <property type="match status" value="1"/>
</dbReference>
<dbReference type="InterPro" id="IPR017555">
    <property type="entry name" value="TriPribosyl-deP-CoA_syn"/>
</dbReference>
<gene>
    <name evidence="6" type="ORF">H9631_08700</name>
</gene>
<dbReference type="NCBIfam" id="NF002315">
    <property type="entry name" value="PRK01237.1"/>
    <property type="match status" value="1"/>
</dbReference>
<evidence type="ECO:0000313" key="7">
    <source>
        <dbReference type="Proteomes" id="UP000648182"/>
    </source>
</evidence>
<comment type="catalytic activity">
    <reaction evidence="1">
        <text>3'-dephospho-CoA + ATP = 2'-(5''-triphospho-alpha-D-ribosyl)-3'-dephospho-CoA + adenine</text>
        <dbReference type="Rhea" id="RHEA:15117"/>
        <dbReference type="ChEBI" id="CHEBI:16708"/>
        <dbReference type="ChEBI" id="CHEBI:30616"/>
        <dbReference type="ChEBI" id="CHEBI:57328"/>
        <dbReference type="ChEBI" id="CHEBI:61378"/>
        <dbReference type="EC" id="2.4.2.52"/>
    </reaction>
</comment>
<keyword evidence="5" id="KW-0067">ATP-binding</keyword>
<dbReference type="EC" id="2.4.2.52" evidence="2"/>
<dbReference type="RefSeq" id="WP_191811873.1">
    <property type="nucleotide sequence ID" value="NZ_JACSPV010000011.1"/>
</dbReference>
<dbReference type="Gene3D" id="1.10.4200.10">
    <property type="entry name" value="Triphosphoribosyl-dephospho-CoA protein"/>
    <property type="match status" value="2"/>
</dbReference>
<accession>A0ABR8VK62</accession>
<dbReference type="PANTHER" id="PTHR30201">
    <property type="entry name" value="TRIPHOSPHORIBOSYL-DEPHOSPHO-COA SYNTHASE"/>
    <property type="match status" value="1"/>
</dbReference>
<dbReference type="GO" id="GO:0016757">
    <property type="term" value="F:glycosyltransferase activity"/>
    <property type="evidence" value="ECO:0007669"/>
    <property type="project" value="UniProtKB-KW"/>
</dbReference>
<evidence type="ECO:0000256" key="2">
    <source>
        <dbReference type="ARBA" id="ARBA00012074"/>
    </source>
</evidence>
<organism evidence="6 7">
    <name type="scientific">Bacillus norwichensis</name>
    <dbReference type="NCBI Taxonomy" id="2762217"/>
    <lineage>
        <taxon>Bacteria</taxon>
        <taxon>Bacillati</taxon>
        <taxon>Bacillota</taxon>
        <taxon>Bacilli</taxon>
        <taxon>Bacillales</taxon>
        <taxon>Bacillaceae</taxon>
        <taxon>Bacillus</taxon>
    </lineage>
</organism>
<dbReference type="GO" id="GO:0046917">
    <property type="term" value="F:triphosphoribosyl-dephospho-CoA synthase activity"/>
    <property type="evidence" value="ECO:0007669"/>
    <property type="project" value="UniProtKB-EC"/>
</dbReference>
<evidence type="ECO:0000256" key="1">
    <source>
        <dbReference type="ARBA" id="ARBA00001210"/>
    </source>
</evidence>
<dbReference type="InterPro" id="IPR002736">
    <property type="entry name" value="CitG"/>
</dbReference>
<dbReference type="EMBL" id="JACSPV010000011">
    <property type="protein sequence ID" value="MBD8005160.1"/>
    <property type="molecule type" value="Genomic_DNA"/>
</dbReference>
<name>A0ABR8VK62_9BACI</name>